<sequence length="119" mass="13884">MTSTDFYFYVLLFVSIFFMFVFFAFFVNFIYKEPGGVKVGRDSFLFFDYMLFGSGWRSDIPCISMFLIFLTGLAQDYIKNYSLENLYINSLGFFCYCSIFFHGGFLSGISYNNGKSNVF</sequence>
<evidence type="ECO:0008006" key="4">
    <source>
        <dbReference type="Google" id="ProtNLM"/>
    </source>
</evidence>
<evidence type="ECO:0000313" key="2">
    <source>
        <dbReference type="EMBL" id="PSY39569.1"/>
    </source>
</evidence>
<keyword evidence="1" id="KW-0472">Membrane</keyword>
<feature type="transmembrane region" description="Helical" evidence="1">
    <location>
        <begin position="6"/>
        <end position="31"/>
    </location>
</feature>
<evidence type="ECO:0000313" key="3">
    <source>
        <dbReference type="Proteomes" id="UP000240382"/>
    </source>
</evidence>
<dbReference type="Proteomes" id="UP000240382">
    <property type="component" value="Unassembled WGS sequence"/>
</dbReference>
<feature type="transmembrane region" description="Helical" evidence="1">
    <location>
        <begin position="60"/>
        <end position="78"/>
    </location>
</feature>
<proteinExistence type="predicted"/>
<dbReference type="EMBL" id="PYQT01000028">
    <property type="protein sequence ID" value="PSY39569.1"/>
    <property type="molecule type" value="Genomic_DNA"/>
</dbReference>
<evidence type="ECO:0000256" key="1">
    <source>
        <dbReference type="SAM" id="Phobius"/>
    </source>
</evidence>
<name>A0ABX5HCX4_ESCAL</name>
<organism evidence="2 3">
    <name type="scientific">Escherichia albertii</name>
    <dbReference type="NCBI Taxonomy" id="208962"/>
    <lineage>
        <taxon>Bacteria</taxon>
        <taxon>Pseudomonadati</taxon>
        <taxon>Pseudomonadota</taxon>
        <taxon>Gammaproteobacteria</taxon>
        <taxon>Enterobacterales</taxon>
        <taxon>Enterobacteriaceae</taxon>
        <taxon>Escherichia</taxon>
    </lineage>
</organism>
<accession>A0ABX5HCX4</accession>
<feature type="transmembrane region" description="Helical" evidence="1">
    <location>
        <begin position="90"/>
        <end position="111"/>
    </location>
</feature>
<keyword evidence="1" id="KW-0812">Transmembrane</keyword>
<gene>
    <name evidence="2" type="ORF">C7B09_20170</name>
</gene>
<comment type="caution">
    <text evidence="2">The sequence shown here is derived from an EMBL/GenBank/DDBJ whole genome shotgun (WGS) entry which is preliminary data.</text>
</comment>
<protein>
    <recommendedName>
        <fullName evidence="4">O-antigen polymerase</fullName>
    </recommendedName>
</protein>
<keyword evidence="1" id="KW-1133">Transmembrane helix</keyword>
<keyword evidence="3" id="KW-1185">Reference proteome</keyword>
<reference evidence="2 3" key="1">
    <citation type="submission" date="2018-03" db="EMBL/GenBank/DDBJ databases">
        <title>Whole Genome Sequencing of Escherichia coli isolates from wildlife.</title>
        <authorList>
            <person name="Whitehouse C.A."/>
            <person name="Lacher D.W."/>
            <person name="Mammel M.K."/>
            <person name="Barnaba T."/>
            <person name="Lorch J.M."/>
        </authorList>
    </citation>
    <scope>NUCLEOTIDE SEQUENCE [LARGE SCALE GENOMIC DNA]</scope>
    <source>
        <strain evidence="2 3">20507-2</strain>
    </source>
</reference>